<organism evidence="3 4">
    <name type="scientific">Pandoravirus inopinatum</name>
    <dbReference type="NCBI Taxonomy" id="1605721"/>
    <lineage>
        <taxon>Viruses</taxon>
        <taxon>Pandoravirus</taxon>
    </lineage>
</organism>
<dbReference type="GeneID" id="23461718"/>
<keyword evidence="2" id="KW-0472">Membrane</keyword>
<evidence type="ECO:0000256" key="1">
    <source>
        <dbReference type="SAM" id="MobiDB-lite"/>
    </source>
</evidence>
<reference evidence="3 4" key="1">
    <citation type="journal article" date="2015" name="Parasitol. Res.">
        <title>Viruses in close associations with free-living amoebae.</title>
        <authorList>
            <person name="Scheid P."/>
        </authorList>
    </citation>
    <scope>NUCLEOTIDE SEQUENCE [LARGE SCALE GENOMIC DNA]</scope>
    <source>
        <strain evidence="3">KlaHel</strain>
    </source>
</reference>
<evidence type="ECO:0000313" key="4">
    <source>
        <dbReference type="Proteomes" id="UP000202511"/>
    </source>
</evidence>
<evidence type="ECO:0000256" key="2">
    <source>
        <dbReference type="SAM" id="Phobius"/>
    </source>
</evidence>
<feature type="transmembrane region" description="Helical" evidence="2">
    <location>
        <begin position="129"/>
        <end position="150"/>
    </location>
</feature>
<keyword evidence="2" id="KW-1133">Transmembrane helix</keyword>
<feature type="region of interest" description="Disordered" evidence="1">
    <location>
        <begin position="55"/>
        <end position="110"/>
    </location>
</feature>
<accession>A0A0B5J7R6</accession>
<dbReference type="Proteomes" id="UP000202511">
    <property type="component" value="Segment"/>
</dbReference>
<dbReference type="RefSeq" id="YP_009119036.1">
    <property type="nucleotide sequence ID" value="NC_026440.1"/>
</dbReference>
<dbReference type="EMBL" id="KP136319">
    <property type="protein sequence ID" value="AJF96801.1"/>
    <property type="molecule type" value="Genomic_DNA"/>
</dbReference>
<feature type="compositionally biased region" description="Basic residues" evidence="1">
    <location>
        <begin position="62"/>
        <end position="86"/>
    </location>
</feature>
<proteinExistence type="predicted"/>
<evidence type="ECO:0000313" key="3">
    <source>
        <dbReference type="EMBL" id="AJF96801.1"/>
    </source>
</evidence>
<name>A0A0B5J7R6_9VIRU</name>
<sequence>MPNKKKKAALVEWRPCVILCGPGCASASTLGEGKALLVARAQTHPIHPCLSSPLTEKEKAVKRAYQKKRKRAPPKTKRNEKKRKTEKKLFGMADDSNSGNGGTDRARPDWRPGPSWASRISWIYCRHQSVFWLALALLVLFLAIATWMSVRYRCWQWRVDPVASAVMERRKRRLPTPYSYFATV</sequence>
<keyword evidence="2" id="KW-0812">Transmembrane</keyword>
<dbReference type="KEGG" id="vg:23461718"/>
<protein>
    <submittedName>
        <fullName evidence="3">Uncharacterized protein</fullName>
    </submittedName>
</protein>